<dbReference type="RefSeq" id="WP_002481546.1">
    <property type="nucleotide sequence ID" value="NZ_AXDY01000004.1"/>
</dbReference>
<reference evidence="7 8" key="1">
    <citation type="journal article" date="2013" name="Genome Announc.">
        <title>Draft Genome Sequence of Staphylococcus simulans UMC-CNS-990, Isolated from a Case of Chronic Bovine Mastitis.</title>
        <authorList>
            <person name="Calcutt M.J."/>
            <person name="Foecking M.F."/>
            <person name="Hsieh H.Y."/>
            <person name="Perry J."/>
            <person name="Stewart G.C."/>
            <person name="Middleton J.R."/>
        </authorList>
    </citation>
    <scope>NUCLEOTIDE SEQUENCE [LARGE SCALE GENOMIC DNA]</scope>
    <source>
        <strain evidence="7 8">UMC-CNS-990</strain>
    </source>
</reference>
<dbReference type="PANTHER" id="PTHR33734:SF22">
    <property type="entry name" value="MEMBRANE-BOUND LYTIC MUREIN TRANSGLYCOSYLASE D"/>
    <property type="match status" value="1"/>
</dbReference>
<name>A0ABN0PDD1_STASI</name>
<evidence type="ECO:0000256" key="3">
    <source>
        <dbReference type="ARBA" id="ARBA00023316"/>
    </source>
</evidence>
<keyword evidence="2" id="KW-0378">Hydrolase</keyword>
<protein>
    <submittedName>
        <fullName evidence="7">Uncharacterized protein</fullName>
    </submittedName>
</protein>
<dbReference type="GeneID" id="77332331"/>
<dbReference type="PROSITE" id="PS51782">
    <property type="entry name" value="LYSM"/>
    <property type="match status" value="1"/>
</dbReference>
<evidence type="ECO:0000313" key="8">
    <source>
        <dbReference type="Proteomes" id="UP000017131"/>
    </source>
</evidence>
<evidence type="ECO:0000313" key="7">
    <source>
        <dbReference type="EMBL" id="ERS93644.1"/>
    </source>
</evidence>
<dbReference type="SUPFAM" id="SSF54106">
    <property type="entry name" value="LysM domain"/>
    <property type="match status" value="1"/>
</dbReference>
<dbReference type="Pfam" id="PF01476">
    <property type="entry name" value="LysM"/>
    <property type="match status" value="2"/>
</dbReference>
<dbReference type="InterPro" id="IPR038765">
    <property type="entry name" value="Papain-like_cys_pep_sf"/>
</dbReference>
<feature type="chain" id="PRO_5046141748" evidence="4">
    <location>
        <begin position="25"/>
        <end position="311"/>
    </location>
</feature>
<dbReference type="Pfam" id="PF05257">
    <property type="entry name" value="CHAP"/>
    <property type="match status" value="1"/>
</dbReference>
<dbReference type="Proteomes" id="UP000017131">
    <property type="component" value="Unassembled WGS sequence"/>
</dbReference>
<dbReference type="PROSITE" id="PS50911">
    <property type="entry name" value="CHAP"/>
    <property type="match status" value="1"/>
</dbReference>
<evidence type="ECO:0000256" key="2">
    <source>
        <dbReference type="ARBA" id="ARBA00022801"/>
    </source>
</evidence>
<dbReference type="CDD" id="cd00118">
    <property type="entry name" value="LysM"/>
    <property type="match status" value="1"/>
</dbReference>
<dbReference type="InterPro" id="IPR007921">
    <property type="entry name" value="CHAP_dom"/>
</dbReference>
<dbReference type="InterPro" id="IPR036779">
    <property type="entry name" value="LysM_dom_sf"/>
</dbReference>
<dbReference type="InterPro" id="IPR018392">
    <property type="entry name" value="LysM"/>
</dbReference>
<dbReference type="Gene3D" id="3.90.1720.10">
    <property type="entry name" value="endopeptidase domain like (from Nostoc punctiforme)"/>
    <property type="match status" value="1"/>
</dbReference>
<dbReference type="EMBL" id="AXDY01000004">
    <property type="protein sequence ID" value="ERS93644.1"/>
    <property type="molecule type" value="Genomic_DNA"/>
</dbReference>
<keyword evidence="3" id="KW-0961">Cell wall biogenesis/degradation</keyword>
<evidence type="ECO:0000256" key="4">
    <source>
        <dbReference type="SAM" id="SignalP"/>
    </source>
</evidence>
<gene>
    <name evidence="7" type="ORF">SSIM_05450</name>
</gene>
<comment type="caution">
    <text evidence="7">The sequence shown here is derived from an EMBL/GenBank/DDBJ whole genome shotgun (WGS) entry which is preliminary data.</text>
</comment>
<proteinExistence type="predicted"/>
<keyword evidence="1 4" id="KW-0732">Signal</keyword>
<feature type="signal peptide" evidence="4">
    <location>
        <begin position="1"/>
        <end position="24"/>
    </location>
</feature>
<evidence type="ECO:0000259" key="5">
    <source>
        <dbReference type="PROSITE" id="PS50911"/>
    </source>
</evidence>
<dbReference type="SUPFAM" id="SSF54001">
    <property type="entry name" value="Cysteine proteinases"/>
    <property type="match status" value="1"/>
</dbReference>
<dbReference type="SMART" id="SM00257">
    <property type="entry name" value="LysM"/>
    <property type="match status" value="2"/>
</dbReference>
<evidence type="ECO:0000256" key="1">
    <source>
        <dbReference type="ARBA" id="ARBA00022729"/>
    </source>
</evidence>
<keyword evidence="8" id="KW-1185">Reference proteome</keyword>
<dbReference type="PANTHER" id="PTHR33734">
    <property type="entry name" value="LYSM DOMAIN-CONTAINING GPI-ANCHORED PROTEIN 2"/>
    <property type="match status" value="1"/>
</dbReference>
<dbReference type="Gene3D" id="3.10.350.10">
    <property type="entry name" value="LysM domain"/>
    <property type="match status" value="1"/>
</dbReference>
<feature type="domain" description="LysM" evidence="6">
    <location>
        <begin position="73"/>
        <end position="116"/>
    </location>
</feature>
<accession>A0ABN0PDD1</accession>
<feature type="domain" description="Peptidase C51" evidence="5">
    <location>
        <begin position="190"/>
        <end position="311"/>
    </location>
</feature>
<sequence length="311" mass="32324">MKKALLLSASSLTLLTALNGVASAEQTHVVKEDAKLSEVAALFATTTDEIKSLNKLSQDEVKKDTALVLPDTDVVEVKAGDTLKSIAAAHKISLDQLYKLNPGVTHIILPGDILAVSDKGAAHLEALHTGKAVPQTEQKSGQATANYDAPAHTTSAPVNYTADAAYNTSYTSYEAPSYNYSQSYSAPTTSYSAPSYQTSAPSYYSGANLYTAGQCTSYAFDRAGGKVGSTWGNANNWANAAAAAGHTVNNIPAAGSIMQSSAGAYGHVAYVEGVNSDGSVRVSEMNYGYGPGVVTSRTISAGQASGYNFIH</sequence>
<evidence type="ECO:0000259" key="6">
    <source>
        <dbReference type="PROSITE" id="PS51782"/>
    </source>
</evidence>
<organism evidence="7 8">
    <name type="scientific">Staphylococcus simulans UMC-CNS-990</name>
    <dbReference type="NCBI Taxonomy" id="1405498"/>
    <lineage>
        <taxon>Bacteria</taxon>
        <taxon>Bacillati</taxon>
        <taxon>Bacillota</taxon>
        <taxon>Bacilli</taxon>
        <taxon>Bacillales</taxon>
        <taxon>Staphylococcaceae</taxon>
        <taxon>Staphylococcus</taxon>
    </lineage>
</organism>